<name>A0A6A4VJ95_AMPAM</name>
<keyword evidence="3" id="KW-1185">Reference proteome</keyword>
<feature type="domain" description="PiggyBac transposable element-derived protein" evidence="1">
    <location>
        <begin position="16"/>
        <end position="202"/>
    </location>
</feature>
<accession>A0A6A4VJ95</accession>
<proteinExistence type="predicted"/>
<evidence type="ECO:0000259" key="1">
    <source>
        <dbReference type="Pfam" id="PF13843"/>
    </source>
</evidence>
<dbReference type="PANTHER" id="PTHR47272">
    <property type="entry name" value="DDE_TNP_1_7 DOMAIN-CONTAINING PROTEIN"/>
    <property type="match status" value="1"/>
</dbReference>
<dbReference type="Pfam" id="PF13843">
    <property type="entry name" value="DDE_Tnp_1_7"/>
    <property type="match status" value="1"/>
</dbReference>
<dbReference type="EMBL" id="VIIS01001558">
    <property type="protein sequence ID" value="KAF0296457.1"/>
    <property type="molecule type" value="Genomic_DNA"/>
</dbReference>
<evidence type="ECO:0000313" key="2">
    <source>
        <dbReference type="EMBL" id="KAF0296457.1"/>
    </source>
</evidence>
<dbReference type="AlphaFoldDB" id="A0A6A4VJ95"/>
<sequence length="312" mass="34585">MRRYSREVQTSWECFEGPQPWPDVGGRKGLGQGADVVLGLAEKCELRPGHCLVFDNFFTGLPLMSALSEKGLGGTGTARDNRIGKPEGLMSVEKMKKMPRGTTSATFYEDVAVVRWQDNRPVTVVSNINGVTPTGKCSRWSRQERRKVTLDLPAAIQAYNHTMGGVDLHDQFSASYRIRVRSKKWWWPLFSCLVRSCAVNAWLMYRKLGNDISQLQFVRQCTQELLVRYGTERRAPGPAVLLVTGAAGDGIRRDGLGHWPRAGPTAKARCKVCGCRTKFICGQGRRIRGGRGGSCPPWQNRGGAKVSFCPPP</sequence>
<comment type="caution">
    <text evidence="2">The sequence shown here is derived from an EMBL/GenBank/DDBJ whole genome shotgun (WGS) entry which is preliminary data.</text>
</comment>
<dbReference type="InterPro" id="IPR029526">
    <property type="entry name" value="PGBD"/>
</dbReference>
<protein>
    <submittedName>
        <fullName evidence="2">PiggyBac transposable element-derived protein 3</fullName>
    </submittedName>
</protein>
<dbReference type="Proteomes" id="UP000440578">
    <property type="component" value="Unassembled WGS sequence"/>
</dbReference>
<organism evidence="2 3">
    <name type="scientific">Amphibalanus amphitrite</name>
    <name type="common">Striped barnacle</name>
    <name type="synonym">Balanus amphitrite</name>
    <dbReference type="NCBI Taxonomy" id="1232801"/>
    <lineage>
        <taxon>Eukaryota</taxon>
        <taxon>Metazoa</taxon>
        <taxon>Ecdysozoa</taxon>
        <taxon>Arthropoda</taxon>
        <taxon>Crustacea</taxon>
        <taxon>Multicrustacea</taxon>
        <taxon>Cirripedia</taxon>
        <taxon>Thoracica</taxon>
        <taxon>Thoracicalcarea</taxon>
        <taxon>Balanomorpha</taxon>
        <taxon>Balanoidea</taxon>
        <taxon>Balanidae</taxon>
        <taxon>Amphibalaninae</taxon>
        <taxon>Amphibalanus</taxon>
    </lineage>
</organism>
<gene>
    <name evidence="2" type="primary">PGBD3_0</name>
    <name evidence="2" type="ORF">FJT64_006102</name>
</gene>
<dbReference type="PANTHER" id="PTHR47272:SF2">
    <property type="entry name" value="PIGGYBAC TRANSPOSABLE ELEMENT-DERIVED PROTEIN 3-LIKE"/>
    <property type="match status" value="1"/>
</dbReference>
<reference evidence="2 3" key="1">
    <citation type="submission" date="2019-07" db="EMBL/GenBank/DDBJ databases">
        <title>Draft genome assembly of a fouling barnacle, Amphibalanus amphitrite (Darwin, 1854): The first reference genome for Thecostraca.</title>
        <authorList>
            <person name="Kim W."/>
        </authorList>
    </citation>
    <scope>NUCLEOTIDE SEQUENCE [LARGE SCALE GENOMIC DNA]</scope>
    <source>
        <strain evidence="2">SNU_AA5</strain>
        <tissue evidence="2">Soma without cirri and trophi</tissue>
    </source>
</reference>
<dbReference type="OrthoDB" id="6350470at2759"/>
<evidence type="ECO:0000313" key="3">
    <source>
        <dbReference type="Proteomes" id="UP000440578"/>
    </source>
</evidence>